<accession>A0A6J5NPA4</accession>
<protein>
    <submittedName>
        <fullName evidence="1">Uncharacterized protein</fullName>
    </submittedName>
</protein>
<sequence>MGFDLSQYETVDERLHKWFQMNPNARVYTELVAHSDQQFIVKASIYKNAEDQFPIATGYAEERVGSSMVNKSSALENCETSSLGRALANAAVSAKGKRASLTEMTKAERVTGEAVHVGGQSFAMGASEKQVAFCKTICTDAFTNTGWLNNPEGLLHVTEWLGNKRHISSFNELSKREASRIINDKMGTTQGVTNLEKFLQSKQPADRDPWETPKD</sequence>
<name>A0A6J5NPA4_9CAUD</name>
<evidence type="ECO:0000313" key="1">
    <source>
        <dbReference type="EMBL" id="CAB4160777.1"/>
    </source>
</evidence>
<gene>
    <name evidence="1" type="ORF">UFOVP772_10</name>
</gene>
<organism evidence="1">
    <name type="scientific">uncultured Caudovirales phage</name>
    <dbReference type="NCBI Taxonomy" id="2100421"/>
    <lineage>
        <taxon>Viruses</taxon>
        <taxon>Duplodnaviria</taxon>
        <taxon>Heunggongvirae</taxon>
        <taxon>Uroviricota</taxon>
        <taxon>Caudoviricetes</taxon>
        <taxon>Peduoviridae</taxon>
        <taxon>Maltschvirus</taxon>
        <taxon>Maltschvirus maltsch</taxon>
    </lineage>
</organism>
<dbReference type="EMBL" id="LR796708">
    <property type="protein sequence ID" value="CAB4160777.1"/>
    <property type="molecule type" value="Genomic_DNA"/>
</dbReference>
<proteinExistence type="predicted"/>
<reference evidence="1" key="1">
    <citation type="submission" date="2020-04" db="EMBL/GenBank/DDBJ databases">
        <authorList>
            <person name="Chiriac C."/>
            <person name="Salcher M."/>
            <person name="Ghai R."/>
            <person name="Kavagutti S V."/>
        </authorList>
    </citation>
    <scope>NUCLEOTIDE SEQUENCE</scope>
</reference>